<gene>
    <name evidence="1" type="ORF">HJG63_020376</name>
</gene>
<comment type="caution">
    <text evidence="1">The sequence shown here is derived from an EMBL/GenBank/DDBJ whole genome shotgun (WGS) entry which is preliminary data.</text>
</comment>
<organism evidence="1 2">
    <name type="scientific">Rousettus aegyptiacus</name>
    <name type="common">Egyptian fruit bat</name>
    <name type="synonym">Pteropus aegyptiacus</name>
    <dbReference type="NCBI Taxonomy" id="9407"/>
    <lineage>
        <taxon>Eukaryota</taxon>
        <taxon>Metazoa</taxon>
        <taxon>Chordata</taxon>
        <taxon>Craniata</taxon>
        <taxon>Vertebrata</taxon>
        <taxon>Euteleostomi</taxon>
        <taxon>Mammalia</taxon>
        <taxon>Eutheria</taxon>
        <taxon>Laurasiatheria</taxon>
        <taxon>Chiroptera</taxon>
        <taxon>Yinpterochiroptera</taxon>
        <taxon>Pteropodoidea</taxon>
        <taxon>Pteropodidae</taxon>
        <taxon>Rousettinae</taxon>
        <taxon>Rousettus</taxon>
    </lineage>
</organism>
<reference evidence="1 2" key="1">
    <citation type="journal article" date="2020" name="Nature">
        <title>Six reference-quality genomes reveal evolution of bat adaptations.</title>
        <authorList>
            <person name="Jebb D."/>
            <person name="Huang Z."/>
            <person name="Pippel M."/>
            <person name="Hughes G.M."/>
            <person name="Lavrichenko K."/>
            <person name="Devanna P."/>
            <person name="Winkler S."/>
            <person name="Jermiin L.S."/>
            <person name="Skirmuntt E.C."/>
            <person name="Katzourakis A."/>
            <person name="Burkitt-Gray L."/>
            <person name="Ray D.A."/>
            <person name="Sullivan K.A.M."/>
            <person name="Roscito J.G."/>
            <person name="Kirilenko B.M."/>
            <person name="Davalos L.M."/>
            <person name="Corthals A.P."/>
            <person name="Power M.L."/>
            <person name="Jones G."/>
            <person name="Ransome R.D."/>
            <person name="Dechmann D.K.N."/>
            <person name="Locatelli A.G."/>
            <person name="Puechmaille S.J."/>
            <person name="Fedrigo O."/>
            <person name="Jarvis E.D."/>
            <person name="Hiller M."/>
            <person name="Vernes S.C."/>
            <person name="Myers E.W."/>
            <person name="Teeling E.C."/>
        </authorList>
    </citation>
    <scope>NUCLEOTIDE SEQUENCE [LARGE SCALE GENOMIC DNA]</scope>
    <source>
        <strain evidence="1">MRouAeg1</strain>
        <tissue evidence="1">Muscle</tissue>
    </source>
</reference>
<sequence length="106" mass="12137">MLFGVPLQKERSVGKGLSACPAFIKWLEEFTTQYTKDQKEPPPQQYLSLTLLHLLKALSCQEVTDDEVLDASCLLDVLRMYRWQISSFEEQVTTTFKTDLLGNPSH</sequence>
<name>A0A7J8H952_ROUAE</name>
<accession>A0A7J8H952</accession>
<proteinExistence type="predicted"/>
<keyword evidence="2" id="KW-1185">Reference proteome</keyword>
<dbReference type="EMBL" id="JACASE010000005">
    <property type="protein sequence ID" value="KAF6468590.1"/>
    <property type="molecule type" value="Genomic_DNA"/>
</dbReference>
<dbReference type="Proteomes" id="UP000593571">
    <property type="component" value="Unassembled WGS sequence"/>
</dbReference>
<evidence type="ECO:0000313" key="2">
    <source>
        <dbReference type="Proteomes" id="UP000593571"/>
    </source>
</evidence>
<protein>
    <submittedName>
        <fullName evidence="1">Ubiquitin specific peptidase 30</fullName>
    </submittedName>
</protein>
<dbReference type="AlphaFoldDB" id="A0A7J8H952"/>
<evidence type="ECO:0000313" key="1">
    <source>
        <dbReference type="EMBL" id="KAF6468590.1"/>
    </source>
</evidence>